<evidence type="ECO:0000313" key="2">
    <source>
        <dbReference type="Proteomes" id="UP001628124"/>
    </source>
</evidence>
<protein>
    <recommendedName>
        <fullName evidence="3">Transposase</fullName>
    </recommendedName>
</protein>
<evidence type="ECO:0000313" key="1">
    <source>
        <dbReference type="EMBL" id="GAA5253085.1"/>
    </source>
</evidence>
<dbReference type="EMBL" id="BAABMM010000045">
    <property type="protein sequence ID" value="GAA5253085.1"/>
    <property type="molecule type" value="Genomic_DNA"/>
</dbReference>
<reference evidence="1 2" key="1">
    <citation type="journal article" date="2024" name="Microbiol. Immunol.">
        <title>Discovery of a novel spotted fever group Rickettsia, 'Candidatus Rickettsia kedanie,' in unfed larval chigger mites, Leptotrombidium scutellare.</title>
        <authorList>
            <person name="Ogawa M."/>
            <person name="Matsutani M."/>
            <person name="Katayama T."/>
            <person name="Takada N."/>
            <person name="Noda S."/>
            <person name="Takahashi M."/>
            <person name="Kageyama D."/>
            <person name="Hanaoka N."/>
            <person name="Ebihara H."/>
        </authorList>
    </citation>
    <scope>NUCLEOTIDE SEQUENCE [LARGE SCALE GENOMIC DNA]</scope>
    <source>
        <strain evidence="1 2">KNCP2-13</strain>
    </source>
</reference>
<organism evidence="1 2">
    <name type="scientific">Candidatus Rickettsia kedanie</name>
    <dbReference type="NCBI Taxonomy" id="3115352"/>
    <lineage>
        <taxon>Bacteria</taxon>
        <taxon>Pseudomonadati</taxon>
        <taxon>Pseudomonadota</taxon>
        <taxon>Alphaproteobacteria</taxon>
        <taxon>Rickettsiales</taxon>
        <taxon>Rickettsiaceae</taxon>
        <taxon>Rickettsieae</taxon>
        <taxon>Rickettsia</taxon>
        <taxon>spotted fever group</taxon>
    </lineage>
</organism>
<sequence>MARYARTILIQAGRSLLMRSYKTNQTSGALSEFIERLKEKGKSFNVIAVAIANKLARIAYAYLVKNRNYQLV</sequence>
<name>A0ABP9U1X1_9RICK</name>
<evidence type="ECO:0008006" key="3">
    <source>
        <dbReference type="Google" id="ProtNLM"/>
    </source>
</evidence>
<comment type="caution">
    <text evidence="1">The sequence shown here is derived from an EMBL/GenBank/DDBJ whole genome shotgun (WGS) entry which is preliminary data.</text>
</comment>
<proteinExistence type="predicted"/>
<gene>
    <name evidence="1" type="ORF">KNCP2_13740</name>
</gene>
<keyword evidence="2" id="KW-1185">Reference proteome</keyword>
<dbReference type="Proteomes" id="UP001628124">
    <property type="component" value="Unassembled WGS sequence"/>
</dbReference>
<accession>A0ABP9U1X1</accession>